<dbReference type="Proteomes" id="UP000441399">
    <property type="component" value="Unassembled WGS sequence"/>
</dbReference>
<organism evidence="1 2">
    <name type="scientific">BD1-7 clade bacterium</name>
    <dbReference type="NCBI Taxonomy" id="2029982"/>
    <lineage>
        <taxon>Bacteria</taxon>
        <taxon>Pseudomonadati</taxon>
        <taxon>Pseudomonadota</taxon>
        <taxon>Gammaproteobacteria</taxon>
        <taxon>Cellvibrionales</taxon>
        <taxon>Spongiibacteraceae</taxon>
        <taxon>BD1-7 clade</taxon>
    </lineage>
</organism>
<sequence>METLTDYNKAKAAGLEKVEDFSRDRWTDYNSHDPGVTTLEYLCYALSDLASRTDLDMPDLLARADHSATDHFHKANEILPNRALTLLDYRKLLIDIDGIKNAWLQVREGSHRTITIDQLLETLSAESIEVLESRTGYKGKYYDLRVAGQYDVVVQYHDWVRDEAKVGLLSEAKQRLHANRNLCEDFSLPQAVAEEPVGICFNLQLEQSADNDAVIAEAAYQLDRFISPIIRFHSLQDLQRKGLQTSDIFNGPLLQHGFIDEDDLLNSELRAEIHASDLVQVLMDIPGVLAVSKLQMTTFAKVAVFPDPPPENVREWQPVIEGEKWVLPITPGKAPAFSLDLSRLIVFKENIPYGGDADIIRYRFQQSKGRDFQRPLLPHELLLTLPKATLDHSITDLSDYPTIQNHFPQVYGIGQEGLAGNTTDIRKNEARQLKAYLLIVEQLMANYLAQLDSVADLLSPQSVEHTLFTQQVNDIRDYNSLLVNAEGFAETLQGLAEDERTFERRRNRFLDHLMARLGEEFSEYSVLADGLYGAGSRRRLMADKQRLLNAYDSLSQQRAGGFNCLGVGSDANSGSENAGSAGSFERSSANESGLKKRLENFFGIGSHFETPFGFSERFYRIYDEIDNDNIQEWRFEIQDAHEGNRLSSTHKYETREAAFVAMQKALTAGLDPENYEIHPGTGGYYHILRQPGEDDTVARKIQIFDSSEAAQANIDDTVDFLRAHETLADIVVIEHNLLRPHRYVDMAGVSLPDDIHKKRRHWQPQTNRQLDEFDPSEYEYNDSDLLASCVDDEYADCPDSNPYAFRITVVLPYNVQQFRTMSFRRYLERFIRELTPAHILTKICWVDHPMMARLQSQHTDWRIAMASYRNTPVEGVDDHQRYRDLMQAQRELVKTLGQLDSVYPTGHLHDCKEGDQENPMILGQSKLGIFEENDNG</sequence>
<protein>
    <submittedName>
        <fullName evidence="1">Uncharacterized protein</fullName>
    </submittedName>
</protein>
<gene>
    <name evidence="1" type="ORF">OPDIPICF_02377</name>
</gene>
<dbReference type="AlphaFoldDB" id="A0A5S9QME1"/>
<evidence type="ECO:0000313" key="2">
    <source>
        <dbReference type="Proteomes" id="UP000441399"/>
    </source>
</evidence>
<dbReference type="OrthoDB" id="8263000at2"/>
<evidence type="ECO:0000313" key="1">
    <source>
        <dbReference type="EMBL" id="CAA0120171.1"/>
    </source>
</evidence>
<keyword evidence="2" id="KW-1185">Reference proteome</keyword>
<dbReference type="EMBL" id="CACSIO010000034">
    <property type="protein sequence ID" value="CAA0120171.1"/>
    <property type="molecule type" value="Genomic_DNA"/>
</dbReference>
<dbReference type="Gene3D" id="2.30.29.80">
    <property type="match status" value="1"/>
</dbReference>
<accession>A0A5S9QME1</accession>
<reference evidence="1 2" key="1">
    <citation type="submission" date="2019-11" db="EMBL/GenBank/DDBJ databases">
        <authorList>
            <person name="Holert J."/>
        </authorList>
    </citation>
    <scope>NUCLEOTIDE SEQUENCE [LARGE SCALE GENOMIC DNA]</scope>
    <source>
        <strain evidence="1">SB11_3</strain>
    </source>
</reference>
<proteinExistence type="predicted"/>
<name>A0A5S9QME1_9GAMM</name>